<keyword evidence="2 8" id="KW-0813">Transport</keyword>
<accession>B2KEV7</accession>
<dbReference type="Gene3D" id="1.20.1250.20">
    <property type="entry name" value="MFS general substrate transporter like domains"/>
    <property type="match status" value="2"/>
</dbReference>
<dbReference type="PROSITE" id="PS50850">
    <property type="entry name" value="MFS"/>
    <property type="match status" value="1"/>
</dbReference>
<keyword evidence="5" id="KW-0571">Peptide transport</keyword>
<dbReference type="InterPro" id="IPR018456">
    <property type="entry name" value="PTR2_symporter_CS"/>
</dbReference>
<keyword evidence="3" id="KW-1003">Cell membrane</keyword>
<organism evidence="11 12">
    <name type="scientific">Elusimicrobium minutum (strain Pei191)</name>
    <dbReference type="NCBI Taxonomy" id="445932"/>
    <lineage>
        <taxon>Bacteria</taxon>
        <taxon>Pseudomonadati</taxon>
        <taxon>Elusimicrobiota</taxon>
        <taxon>Elusimicrobia</taxon>
        <taxon>Elusimicrobiales</taxon>
        <taxon>Elusimicrobiaceae</taxon>
        <taxon>Elusimicrobium</taxon>
    </lineage>
</organism>
<evidence type="ECO:0000256" key="8">
    <source>
        <dbReference type="RuleBase" id="RU003755"/>
    </source>
</evidence>
<dbReference type="GO" id="GO:1904680">
    <property type="term" value="F:peptide transmembrane transporter activity"/>
    <property type="evidence" value="ECO:0007669"/>
    <property type="project" value="InterPro"/>
</dbReference>
<dbReference type="InterPro" id="IPR036259">
    <property type="entry name" value="MFS_trans_sf"/>
</dbReference>
<evidence type="ECO:0000256" key="9">
    <source>
        <dbReference type="SAM" id="Phobius"/>
    </source>
</evidence>
<dbReference type="PANTHER" id="PTHR23517:SF15">
    <property type="entry name" value="PROTON-DEPENDENT OLIGOPEPTIDE FAMILY TRANSPORT PROTEIN"/>
    <property type="match status" value="1"/>
</dbReference>
<name>B2KEV7_ELUMP</name>
<feature type="transmembrane region" description="Helical" evidence="9">
    <location>
        <begin position="232"/>
        <end position="249"/>
    </location>
</feature>
<dbReference type="InterPro" id="IPR020846">
    <property type="entry name" value="MFS_dom"/>
</dbReference>
<dbReference type="GO" id="GO:0004035">
    <property type="term" value="F:alkaline phosphatase activity"/>
    <property type="evidence" value="ECO:0007669"/>
    <property type="project" value="UniProtKB-EC"/>
</dbReference>
<dbReference type="EC" id="3.1.3.1" evidence="11"/>
<dbReference type="InterPro" id="IPR005279">
    <property type="entry name" value="Dipep/tripep_permease"/>
</dbReference>
<feature type="transmembrane region" description="Helical" evidence="9">
    <location>
        <begin position="177"/>
        <end position="195"/>
    </location>
</feature>
<evidence type="ECO:0000313" key="12">
    <source>
        <dbReference type="Proteomes" id="UP000001029"/>
    </source>
</evidence>
<keyword evidence="11" id="KW-0378">Hydrolase</keyword>
<dbReference type="CDD" id="cd17346">
    <property type="entry name" value="MFS_DtpA_like"/>
    <property type="match status" value="1"/>
</dbReference>
<dbReference type="PROSITE" id="PS01023">
    <property type="entry name" value="PTR2_2"/>
    <property type="match status" value="1"/>
</dbReference>
<dbReference type="STRING" id="445932.Emin_1505"/>
<feature type="transmembrane region" description="Helical" evidence="9">
    <location>
        <begin position="146"/>
        <end position="165"/>
    </location>
</feature>
<evidence type="ECO:0000256" key="1">
    <source>
        <dbReference type="ARBA" id="ARBA00004651"/>
    </source>
</evidence>
<dbReference type="GO" id="GO:0005886">
    <property type="term" value="C:plasma membrane"/>
    <property type="evidence" value="ECO:0007669"/>
    <property type="project" value="UniProtKB-SubCell"/>
</dbReference>
<feature type="transmembrane region" description="Helical" evidence="9">
    <location>
        <begin position="82"/>
        <end position="99"/>
    </location>
</feature>
<evidence type="ECO:0000256" key="4">
    <source>
        <dbReference type="ARBA" id="ARBA00022692"/>
    </source>
</evidence>
<dbReference type="NCBIfam" id="TIGR00924">
    <property type="entry name" value="yjdL_sub1_fam"/>
    <property type="match status" value="2"/>
</dbReference>
<evidence type="ECO:0000256" key="3">
    <source>
        <dbReference type="ARBA" id="ARBA00022475"/>
    </source>
</evidence>
<dbReference type="SUPFAM" id="SSF103473">
    <property type="entry name" value="MFS general substrate transporter"/>
    <property type="match status" value="1"/>
</dbReference>
<keyword evidence="6 9" id="KW-1133">Transmembrane helix</keyword>
<reference evidence="11 12" key="1">
    <citation type="journal article" date="2009" name="Appl. Environ. Microbiol.">
        <title>Genomic analysis of 'Elusimicrobium minutum,' the first cultivated representative of the phylum 'Elusimicrobia' (formerly termite group 1).</title>
        <authorList>
            <person name="Herlemann D.P.R."/>
            <person name="Geissinger O."/>
            <person name="Ikeda-Ohtsubo W."/>
            <person name="Kunin V."/>
            <person name="Sun H."/>
            <person name="Lapidus A."/>
            <person name="Hugenholtz P."/>
            <person name="Brune A."/>
        </authorList>
    </citation>
    <scope>NUCLEOTIDE SEQUENCE [LARGE SCALE GENOMIC DNA]</scope>
    <source>
        <strain evidence="11 12">Pei191</strain>
    </source>
</reference>
<evidence type="ECO:0000256" key="7">
    <source>
        <dbReference type="ARBA" id="ARBA00023136"/>
    </source>
</evidence>
<dbReference type="AlphaFoldDB" id="B2KEV7"/>
<feature type="transmembrane region" description="Helical" evidence="9">
    <location>
        <begin position="409"/>
        <end position="431"/>
    </location>
</feature>
<protein>
    <submittedName>
        <fullName evidence="11">Dipeptide/tripeptide permease</fullName>
        <ecNumber evidence="11">3.1.3.1</ecNumber>
    </submittedName>
</protein>
<evidence type="ECO:0000256" key="5">
    <source>
        <dbReference type="ARBA" id="ARBA00022856"/>
    </source>
</evidence>
<comment type="similarity">
    <text evidence="8">Belongs to the major facilitator superfamily. Proton-dependent oligopeptide transporter (POT/PTR) (TC 2.A.17) family.</text>
</comment>
<feature type="transmembrane region" description="Helical" evidence="9">
    <location>
        <begin position="381"/>
        <end position="403"/>
    </location>
</feature>
<evidence type="ECO:0000256" key="6">
    <source>
        <dbReference type="ARBA" id="ARBA00022989"/>
    </source>
</evidence>
<keyword evidence="4 8" id="KW-0812">Transmembrane</keyword>
<evidence type="ECO:0000259" key="10">
    <source>
        <dbReference type="PROSITE" id="PS50850"/>
    </source>
</evidence>
<feature type="domain" description="Major facilitator superfamily (MFS) profile" evidence="10">
    <location>
        <begin position="15"/>
        <end position="437"/>
    </location>
</feature>
<gene>
    <name evidence="11" type="ordered locus">Emin_1505</name>
</gene>
<feature type="transmembrane region" description="Helical" evidence="9">
    <location>
        <begin position="105"/>
        <end position="125"/>
    </location>
</feature>
<dbReference type="OrthoDB" id="9772725at2"/>
<dbReference type="PANTHER" id="PTHR23517">
    <property type="entry name" value="RESISTANCE PROTEIN MDTM, PUTATIVE-RELATED-RELATED"/>
    <property type="match status" value="1"/>
</dbReference>
<dbReference type="HOGENOM" id="CLU_004790_0_2_0"/>
<feature type="transmembrane region" description="Helical" evidence="9">
    <location>
        <begin position="28"/>
        <end position="50"/>
    </location>
</feature>
<dbReference type="InterPro" id="IPR050171">
    <property type="entry name" value="MFS_Transporters"/>
</dbReference>
<proteinExistence type="inferred from homology"/>
<dbReference type="InterPro" id="IPR000109">
    <property type="entry name" value="POT_fam"/>
</dbReference>
<evidence type="ECO:0000256" key="2">
    <source>
        <dbReference type="ARBA" id="ARBA00022448"/>
    </source>
</evidence>
<sequence length="444" mass="49368">MSQDAVAQKQKQPKALYMLFMVEMWERFNYYGMRALLALFMVSTVIGFTKATSSKIYGMFTALVYLTPVIGGYLADKFIGKRHSITIGAILMAMGQFTLASYELIPARLALCIGLVLIIIGNGFFKPNISAIVGELYEENDPRRDGGFTIFYMGINLGAFIAPFVCGTLGQKIAWKYGFMSAGIGMLIGLVWYLVSQKKFLGDIGLYPVSKVTTSNKEELNRPLTKEDKDKIKAISVFVFFAVFFFAFFEQAGTSLTFFAEEATRLYVNLPFFGQVKLESSYFQAINPIFVILLAPIFAKLWLNLGAKKKEPSIPNKFGWGLFLQGIGFAVIAVGASFFLKGGPVSAIWLIGVYFFCTTGELCLSPVGLSMVTKLAPAKLMSLLMGVWLMSSFFGNLLAGWLASFYESWQLTTLFSVPAVLSIMFGVIMWLMTNKVKRWMHGVN</sequence>
<keyword evidence="12" id="KW-1185">Reference proteome</keyword>
<feature type="transmembrane region" description="Helical" evidence="9">
    <location>
        <begin position="318"/>
        <end position="340"/>
    </location>
</feature>
<dbReference type="Proteomes" id="UP000001029">
    <property type="component" value="Chromosome"/>
</dbReference>
<feature type="transmembrane region" description="Helical" evidence="9">
    <location>
        <begin position="56"/>
        <end position="75"/>
    </location>
</feature>
<evidence type="ECO:0000313" key="11">
    <source>
        <dbReference type="EMBL" id="ACC99053.1"/>
    </source>
</evidence>
<keyword evidence="7 9" id="KW-0472">Membrane</keyword>
<comment type="subcellular location">
    <subcellularLocation>
        <location evidence="1">Cell membrane</location>
        <topology evidence="1">Multi-pass membrane protein</topology>
    </subcellularLocation>
    <subcellularLocation>
        <location evidence="8">Membrane</location>
        <topology evidence="8">Multi-pass membrane protein</topology>
    </subcellularLocation>
</comment>
<dbReference type="Pfam" id="PF00854">
    <property type="entry name" value="PTR2"/>
    <property type="match status" value="2"/>
</dbReference>
<feature type="transmembrane region" description="Helical" evidence="9">
    <location>
        <begin position="346"/>
        <end position="369"/>
    </location>
</feature>
<dbReference type="EMBL" id="CP001055">
    <property type="protein sequence ID" value="ACC99053.1"/>
    <property type="molecule type" value="Genomic_DNA"/>
</dbReference>
<feature type="transmembrane region" description="Helical" evidence="9">
    <location>
        <begin position="285"/>
        <end position="306"/>
    </location>
</feature>
<dbReference type="KEGG" id="emi:Emin_1505"/>
<dbReference type="RefSeq" id="WP_012415667.1">
    <property type="nucleotide sequence ID" value="NC_010644.1"/>
</dbReference>
<dbReference type="GO" id="GO:0006857">
    <property type="term" value="P:oligopeptide transport"/>
    <property type="evidence" value="ECO:0007669"/>
    <property type="project" value="InterPro"/>
</dbReference>
<keyword evidence="5" id="KW-0653">Protein transport</keyword>